<dbReference type="SMART" id="SM00862">
    <property type="entry name" value="Trans_reg_C"/>
    <property type="match status" value="1"/>
</dbReference>
<proteinExistence type="inferred from homology"/>
<dbReference type="Pfam" id="PF13424">
    <property type="entry name" value="TPR_12"/>
    <property type="match status" value="2"/>
</dbReference>
<comment type="similarity">
    <text evidence="1">Belongs to the AfsR/DnrI/RedD regulatory family.</text>
</comment>
<dbReference type="Gene3D" id="3.40.50.300">
    <property type="entry name" value="P-loop containing nucleotide triphosphate hydrolases"/>
    <property type="match status" value="1"/>
</dbReference>
<dbReference type="InterPro" id="IPR005158">
    <property type="entry name" value="BTAD"/>
</dbReference>
<dbReference type="InterPro" id="IPR036388">
    <property type="entry name" value="WH-like_DNA-bd_sf"/>
</dbReference>
<accession>A0ABV7YL78</accession>
<dbReference type="SMART" id="SM00028">
    <property type="entry name" value="TPR"/>
    <property type="match status" value="8"/>
</dbReference>
<comment type="caution">
    <text evidence="7">The sequence shown here is derived from an EMBL/GenBank/DDBJ whole genome shotgun (WGS) entry which is preliminary data.</text>
</comment>
<dbReference type="Pfam" id="PF00486">
    <property type="entry name" value="Trans_reg_C"/>
    <property type="match status" value="1"/>
</dbReference>
<evidence type="ECO:0000313" key="8">
    <source>
        <dbReference type="Proteomes" id="UP001595699"/>
    </source>
</evidence>
<sequence length="1104" mass="118282">MPARNKPARNGKGKVGIDFRLLGEVAAYLDGRPLDLGHRRQRGVLAVLIVDANRTVTSDALIDRVWADDPPRHARTALSGYVSRLRKILAADLRIRLDRHPGGYQLTLDPETVDLHRFSGLVARAATPTAADADVSPADLLGEALRLWHGPALGDLDSPWAREARAAIEARRYAAERDHCDLALDEGQHETLLGGLSAAAETHPLDERLAGQLMLTLYRSRRQADALRHYARVRVALVDELGVDPGPELQALHRKILSAAPELAWSASGGGPTPVPRQLPAAPRRFSGRESELAWLDRARSEQSRSNAGTTVSVVTGTAGVGKSALALAWAHRVSGQFGDGQLYADLRGYGAPPAVDAFEAVAGFLRALGVASHRIPSTLAEASALYRTLLAGKRMLVVLDDARSAEQIRPLIPGSPDSCVLVTSRESLSGLVARDGAAQLRLDVLSMVEAVDLQSAILGTVRVAAEREAATALAELCARLPLAIGIAAARLLVDPSRTLAREVAELGSGRRLDLLRIPEDENTAVRIVFERSYAALEPQARRLFRLLGLIPLVDATAPTAAVLLDAPIEVAVGLLDRLAAAHLLGMPQPGRFTFHDLLRLYARERAQLEETPAELAAGAGRLLLAYHRTADAADRILHPERIRLPLADGAGAPLLALTDPAGSLDWFDAERANLLVALRYAAEHGPPSSVWGLAHSLRGYHQLRMHVGDWRAAGTLALAAAAEGADDRGLVAAQLSLARLHERLGEYPQAEEQSTRALALSRRSGWLEAEAAALSDLGSLSRLTGRPDDAETYSSQALDVARRTGNPMLIASRLINRANLHAEAGWLARAQKLYLEVLPIFRSNRSRSGEAVALACLGECALLLGDLPAAVEHFTEASHLNRTLGNRGLAADNLRSLAVTHAEAGRLAQAVELAETALSESRQTGDRRYEADCLNAVATAQRRLGHTQQAAELHRLALDLSREINASRHEVAALIGLAQCDLDLGHPGPALDHAEQAVALAHRGGFRLLAGPALAALGQARLALGDDDQEAIDTVDQALVVLRDTGQRLVEARTLLVLGMVAEVRGDLLAALRHWRTALDLFLEVGAPEADDVRSSIARASPR</sequence>
<dbReference type="EMBL" id="JBHRZH010000044">
    <property type="protein sequence ID" value="MFC3765931.1"/>
    <property type="molecule type" value="Genomic_DNA"/>
</dbReference>
<name>A0ABV7YL78_9ACTN</name>
<evidence type="ECO:0000259" key="6">
    <source>
        <dbReference type="PROSITE" id="PS51755"/>
    </source>
</evidence>
<dbReference type="SUPFAM" id="SSF52540">
    <property type="entry name" value="P-loop containing nucleoside triphosphate hydrolases"/>
    <property type="match status" value="1"/>
</dbReference>
<dbReference type="InterPro" id="IPR019734">
    <property type="entry name" value="TPR_rpt"/>
</dbReference>
<dbReference type="PANTHER" id="PTHR35807">
    <property type="entry name" value="TRANSCRIPTIONAL REGULATOR REDD-RELATED"/>
    <property type="match status" value="1"/>
</dbReference>
<dbReference type="Gene3D" id="1.25.40.10">
    <property type="entry name" value="Tetratricopeptide repeat domain"/>
    <property type="match status" value="3"/>
</dbReference>
<dbReference type="Proteomes" id="UP001595699">
    <property type="component" value="Unassembled WGS sequence"/>
</dbReference>
<dbReference type="InterPro" id="IPR016032">
    <property type="entry name" value="Sig_transdc_resp-reg_C-effctor"/>
</dbReference>
<dbReference type="InterPro" id="IPR051677">
    <property type="entry name" value="AfsR-DnrI-RedD_regulator"/>
</dbReference>
<dbReference type="InterPro" id="IPR001867">
    <property type="entry name" value="OmpR/PhoB-type_DNA-bd"/>
</dbReference>
<feature type="domain" description="OmpR/PhoB-type" evidence="6">
    <location>
        <begin position="5"/>
        <end position="108"/>
    </location>
</feature>
<evidence type="ECO:0000256" key="4">
    <source>
        <dbReference type="ARBA" id="ARBA00023163"/>
    </source>
</evidence>
<dbReference type="PANTHER" id="PTHR35807:SF1">
    <property type="entry name" value="TRANSCRIPTIONAL REGULATOR REDD"/>
    <property type="match status" value="1"/>
</dbReference>
<gene>
    <name evidence="7" type="ORF">ACFOUW_34205</name>
</gene>
<dbReference type="InterPro" id="IPR027417">
    <property type="entry name" value="P-loop_NTPase"/>
</dbReference>
<dbReference type="PRINTS" id="PR00364">
    <property type="entry name" value="DISEASERSIST"/>
</dbReference>
<keyword evidence="8" id="KW-1185">Reference proteome</keyword>
<keyword evidence="3 5" id="KW-0238">DNA-binding</keyword>
<keyword evidence="4" id="KW-0804">Transcription</keyword>
<dbReference type="Gene3D" id="1.10.10.10">
    <property type="entry name" value="Winged helix-like DNA-binding domain superfamily/Winged helix DNA-binding domain"/>
    <property type="match status" value="1"/>
</dbReference>
<dbReference type="SUPFAM" id="SSF48452">
    <property type="entry name" value="TPR-like"/>
    <property type="match status" value="4"/>
</dbReference>
<dbReference type="InterPro" id="IPR011990">
    <property type="entry name" value="TPR-like_helical_dom_sf"/>
</dbReference>
<evidence type="ECO:0000256" key="5">
    <source>
        <dbReference type="PROSITE-ProRule" id="PRU01091"/>
    </source>
</evidence>
<protein>
    <submittedName>
        <fullName evidence="7">BTAD domain-containing putative transcriptional regulator</fullName>
    </submittedName>
</protein>
<feature type="DNA-binding region" description="OmpR/PhoB-type" evidence="5">
    <location>
        <begin position="5"/>
        <end position="108"/>
    </location>
</feature>
<dbReference type="SMART" id="SM01043">
    <property type="entry name" value="BTAD"/>
    <property type="match status" value="1"/>
</dbReference>
<organism evidence="7 8">
    <name type="scientific">Tenggerimyces flavus</name>
    <dbReference type="NCBI Taxonomy" id="1708749"/>
    <lineage>
        <taxon>Bacteria</taxon>
        <taxon>Bacillati</taxon>
        <taxon>Actinomycetota</taxon>
        <taxon>Actinomycetes</taxon>
        <taxon>Propionibacteriales</taxon>
        <taxon>Nocardioidaceae</taxon>
        <taxon>Tenggerimyces</taxon>
    </lineage>
</organism>
<keyword evidence="2" id="KW-0805">Transcription regulation</keyword>
<evidence type="ECO:0000256" key="3">
    <source>
        <dbReference type="ARBA" id="ARBA00023125"/>
    </source>
</evidence>
<evidence type="ECO:0000313" key="7">
    <source>
        <dbReference type="EMBL" id="MFC3765931.1"/>
    </source>
</evidence>
<dbReference type="PROSITE" id="PS51755">
    <property type="entry name" value="OMPR_PHOB"/>
    <property type="match status" value="1"/>
</dbReference>
<dbReference type="RefSeq" id="WP_205119600.1">
    <property type="nucleotide sequence ID" value="NZ_JAFBCM010000001.1"/>
</dbReference>
<evidence type="ECO:0000256" key="1">
    <source>
        <dbReference type="ARBA" id="ARBA00005820"/>
    </source>
</evidence>
<reference evidence="8" key="1">
    <citation type="journal article" date="2019" name="Int. J. Syst. Evol. Microbiol.">
        <title>The Global Catalogue of Microorganisms (GCM) 10K type strain sequencing project: providing services to taxonomists for standard genome sequencing and annotation.</title>
        <authorList>
            <consortium name="The Broad Institute Genomics Platform"/>
            <consortium name="The Broad Institute Genome Sequencing Center for Infectious Disease"/>
            <person name="Wu L."/>
            <person name="Ma J."/>
        </authorList>
    </citation>
    <scope>NUCLEOTIDE SEQUENCE [LARGE SCALE GENOMIC DNA]</scope>
    <source>
        <strain evidence="8">CGMCC 4.7241</strain>
    </source>
</reference>
<dbReference type="SUPFAM" id="SSF46894">
    <property type="entry name" value="C-terminal effector domain of the bipartite response regulators"/>
    <property type="match status" value="1"/>
</dbReference>
<dbReference type="Pfam" id="PF03704">
    <property type="entry name" value="BTAD"/>
    <property type="match status" value="1"/>
</dbReference>
<dbReference type="CDD" id="cd15831">
    <property type="entry name" value="BTAD"/>
    <property type="match status" value="1"/>
</dbReference>
<evidence type="ECO:0000256" key="2">
    <source>
        <dbReference type="ARBA" id="ARBA00023015"/>
    </source>
</evidence>